<organism evidence="2 3">
    <name type="scientific">Butyrivibrio hungatei</name>
    <dbReference type="NCBI Taxonomy" id="185008"/>
    <lineage>
        <taxon>Bacteria</taxon>
        <taxon>Bacillati</taxon>
        <taxon>Bacillota</taxon>
        <taxon>Clostridia</taxon>
        <taxon>Lachnospirales</taxon>
        <taxon>Lachnospiraceae</taxon>
        <taxon>Butyrivibrio</taxon>
    </lineage>
</organism>
<dbReference type="RefSeq" id="WP_071175539.1">
    <property type="nucleotide sequence ID" value="NZ_CP017831.1"/>
</dbReference>
<dbReference type="EMBL" id="CP017831">
    <property type="protein sequence ID" value="AOZ95800.1"/>
    <property type="molecule type" value="Genomic_DNA"/>
</dbReference>
<evidence type="ECO:0000313" key="2">
    <source>
        <dbReference type="EMBL" id="AOZ95800.1"/>
    </source>
</evidence>
<keyword evidence="3" id="KW-1185">Reference proteome</keyword>
<accession>A0A1D9NZS3</accession>
<evidence type="ECO:0000259" key="1">
    <source>
        <dbReference type="Pfam" id="PF18813"/>
    </source>
</evidence>
<dbReference type="KEGG" id="bhu:bhn_I0766"/>
<name>A0A1D9NZS3_9FIRM</name>
<feature type="domain" description="Phage-Barnase-EndoU-ColicinE5/D-RelE like nuclease 4" evidence="1">
    <location>
        <begin position="15"/>
        <end position="190"/>
    </location>
</feature>
<evidence type="ECO:0000313" key="3">
    <source>
        <dbReference type="Proteomes" id="UP000179284"/>
    </source>
</evidence>
<dbReference type="AlphaFoldDB" id="A0A1D9NZS3"/>
<proteinExistence type="predicted"/>
<reference evidence="3" key="1">
    <citation type="submission" date="2016-10" db="EMBL/GenBank/DDBJ databases">
        <title>The complete genome sequence of the rumen bacterium Butyrivibrio hungatei MB2003.</title>
        <authorList>
            <person name="Palevich N."/>
            <person name="Kelly W.J."/>
            <person name="Leahy S.C."/>
            <person name="Altermann E."/>
            <person name="Rakonjac J."/>
            <person name="Attwood G.T."/>
        </authorList>
    </citation>
    <scope>NUCLEOTIDE SEQUENCE [LARGE SCALE GENOMIC DNA]</scope>
    <source>
        <strain evidence="3">MB2003</strain>
    </source>
</reference>
<protein>
    <recommendedName>
        <fullName evidence="1">Phage-Barnase-EndoU-ColicinE5/D-RelE like nuclease 4 domain-containing protein</fullName>
    </recommendedName>
</protein>
<dbReference type="InterPro" id="IPR041420">
    <property type="entry name" value="PBECR4"/>
</dbReference>
<sequence>MLTKAEKKNIIRQDILDAAIVYSQNLAGRSFLYVYGEEYFELYFPTNRFLHLTGVATYLSGKEFYKNAKNATLTCDQFFFNSEHPYNSARKKLPCLKRAPELTNTMVCVLKDMQTLSITYKLSVTNLEFTLGLVQQTDNNGNAMPNRFIPMTLRVEDSSVNKSGGGEVIDFIFSKDASKAIYDTLTIKDERKEIPESVRMLITKELCESEVSNQE</sequence>
<gene>
    <name evidence="2" type="ORF">bhn_I0766</name>
</gene>
<dbReference type="Pfam" id="PF18813">
    <property type="entry name" value="PBECR4"/>
    <property type="match status" value="1"/>
</dbReference>
<dbReference type="Proteomes" id="UP000179284">
    <property type="component" value="Chromosome I"/>
</dbReference>